<evidence type="ECO:0000259" key="1">
    <source>
        <dbReference type="Pfam" id="PF00561"/>
    </source>
</evidence>
<evidence type="ECO:0000313" key="3">
    <source>
        <dbReference type="Proteomes" id="UP000237819"/>
    </source>
</evidence>
<dbReference type="Pfam" id="PF00561">
    <property type="entry name" value="Abhydrolase_1"/>
    <property type="match status" value="1"/>
</dbReference>
<dbReference type="InterPro" id="IPR029058">
    <property type="entry name" value="AB_hydrolase_fold"/>
</dbReference>
<dbReference type="EMBL" id="PUHZ01000021">
    <property type="protein sequence ID" value="PQO44133.1"/>
    <property type="molecule type" value="Genomic_DNA"/>
</dbReference>
<dbReference type="AlphaFoldDB" id="A0A2S8GI63"/>
<comment type="caution">
    <text evidence="2">The sequence shown here is derived from an EMBL/GenBank/DDBJ whole genome shotgun (WGS) entry which is preliminary data.</text>
</comment>
<name>A0A2S8GI63_9BACT</name>
<protein>
    <submittedName>
        <fullName evidence="2">Alpha/beta hydrolase</fullName>
    </submittedName>
</protein>
<evidence type="ECO:0000313" key="2">
    <source>
        <dbReference type="EMBL" id="PQO44133.1"/>
    </source>
</evidence>
<gene>
    <name evidence="2" type="ORF">C5Y93_21595</name>
</gene>
<dbReference type="RefSeq" id="WP_105337532.1">
    <property type="nucleotide sequence ID" value="NZ_PUHZ01000021.1"/>
</dbReference>
<dbReference type="GO" id="GO:0016787">
    <property type="term" value="F:hydrolase activity"/>
    <property type="evidence" value="ECO:0007669"/>
    <property type="project" value="UniProtKB-KW"/>
</dbReference>
<sequence length="267" mass="28835">MQGERIPIGEVTLNVVIRGEGEPVLLAHGFPLDHSMWEAQINVLATEGYQVIAPDLRGFGASDPAQDKTTMAQFADDLSRLLAKLNVTTPVTFCGLSMGGYIAWQFFQRHRTRLARLILCDTRANDDDEKVARGRLVMAAEVERFGLDKVPDTMLPKLLAPVALEKNVAVVEALRASILRQDPAGVAAAQRGMAERQNVVDLLPTIDVPTLVLCGEADSITPPEVMKEIAAAIPAAEYVEIAGAGHMAPMERAVEANAAILNFLKST</sequence>
<dbReference type="OrthoDB" id="252464at2"/>
<dbReference type="InterPro" id="IPR000073">
    <property type="entry name" value="AB_hydrolase_1"/>
</dbReference>
<organism evidence="2 3">
    <name type="scientific">Blastopirellula marina</name>
    <dbReference type="NCBI Taxonomy" id="124"/>
    <lineage>
        <taxon>Bacteria</taxon>
        <taxon>Pseudomonadati</taxon>
        <taxon>Planctomycetota</taxon>
        <taxon>Planctomycetia</taxon>
        <taxon>Pirellulales</taxon>
        <taxon>Pirellulaceae</taxon>
        <taxon>Blastopirellula</taxon>
    </lineage>
</organism>
<proteinExistence type="predicted"/>
<dbReference type="SUPFAM" id="SSF53474">
    <property type="entry name" value="alpha/beta-Hydrolases"/>
    <property type="match status" value="1"/>
</dbReference>
<dbReference type="Gene3D" id="3.40.50.1820">
    <property type="entry name" value="alpha/beta hydrolase"/>
    <property type="match status" value="1"/>
</dbReference>
<dbReference type="PANTHER" id="PTHR43798">
    <property type="entry name" value="MONOACYLGLYCEROL LIPASE"/>
    <property type="match status" value="1"/>
</dbReference>
<accession>A0A2S8GI63</accession>
<dbReference type="PRINTS" id="PR00111">
    <property type="entry name" value="ABHYDROLASE"/>
</dbReference>
<reference evidence="2 3" key="1">
    <citation type="submission" date="2018-02" db="EMBL/GenBank/DDBJ databases">
        <title>Comparative genomes isolates from brazilian mangrove.</title>
        <authorList>
            <person name="Araujo J.E."/>
            <person name="Taketani R.G."/>
            <person name="Silva M.C.P."/>
            <person name="Loureco M.V."/>
            <person name="Andreote F.D."/>
        </authorList>
    </citation>
    <scope>NUCLEOTIDE SEQUENCE [LARGE SCALE GENOMIC DNA]</scope>
    <source>
        <strain evidence="2 3">Nap-Phe MGV</strain>
    </source>
</reference>
<dbReference type="PRINTS" id="PR00412">
    <property type="entry name" value="EPOXHYDRLASE"/>
</dbReference>
<keyword evidence="2" id="KW-0378">Hydrolase</keyword>
<dbReference type="Proteomes" id="UP000237819">
    <property type="component" value="Unassembled WGS sequence"/>
</dbReference>
<dbReference type="InterPro" id="IPR050266">
    <property type="entry name" value="AB_hydrolase_sf"/>
</dbReference>
<dbReference type="InterPro" id="IPR000639">
    <property type="entry name" value="Epox_hydrolase-like"/>
</dbReference>
<feature type="domain" description="AB hydrolase-1" evidence="1">
    <location>
        <begin position="23"/>
        <end position="252"/>
    </location>
</feature>